<keyword evidence="6 17" id="KW-0813">Transport</keyword>
<evidence type="ECO:0000256" key="13">
    <source>
        <dbReference type="ARBA" id="ARBA00023075"/>
    </source>
</evidence>
<evidence type="ECO:0000256" key="2">
    <source>
        <dbReference type="ARBA" id="ARBA00004225"/>
    </source>
</evidence>
<dbReference type="GO" id="GO:0048039">
    <property type="term" value="F:ubiquinone binding"/>
    <property type="evidence" value="ECO:0007669"/>
    <property type="project" value="TreeGrafter"/>
</dbReference>
<evidence type="ECO:0000256" key="9">
    <source>
        <dbReference type="ARBA" id="ARBA00022967"/>
    </source>
</evidence>
<feature type="transmembrane region" description="Helical" evidence="17">
    <location>
        <begin position="378"/>
        <end position="397"/>
    </location>
</feature>
<feature type="domain" description="NADH:ubiquinone oxidoreductase chain 4 N-terminal" evidence="19">
    <location>
        <begin position="1"/>
        <end position="100"/>
    </location>
</feature>
<proteinExistence type="inferred from homology"/>
<dbReference type="GO" id="GO:0015990">
    <property type="term" value="P:electron transport coupled proton transport"/>
    <property type="evidence" value="ECO:0007669"/>
    <property type="project" value="TreeGrafter"/>
</dbReference>
<protein>
    <recommendedName>
        <fullName evidence="5 17">NADH-ubiquinone oxidoreductase chain 4</fullName>
        <ecNumber evidence="4 17">7.1.1.2</ecNumber>
    </recommendedName>
</protein>
<keyword evidence="14 17" id="KW-0496">Mitochondrion</keyword>
<gene>
    <name evidence="20" type="primary">ND4</name>
</gene>
<dbReference type="EMBL" id="MT683892">
    <property type="protein sequence ID" value="QOX09885.1"/>
    <property type="molecule type" value="Genomic_DNA"/>
</dbReference>
<dbReference type="PRINTS" id="PR01437">
    <property type="entry name" value="NUOXDRDTASE4"/>
</dbReference>
<feature type="transmembrane region" description="Helical" evidence="17">
    <location>
        <begin position="239"/>
        <end position="263"/>
    </location>
</feature>
<feature type="transmembrane region" description="Helical" evidence="17">
    <location>
        <begin position="55"/>
        <end position="73"/>
    </location>
</feature>
<evidence type="ECO:0000256" key="3">
    <source>
        <dbReference type="ARBA" id="ARBA00009025"/>
    </source>
</evidence>
<dbReference type="PANTHER" id="PTHR43507:SF20">
    <property type="entry name" value="NADH-UBIQUINONE OXIDOREDUCTASE CHAIN 4"/>
    <property type="match status" value="1"/>
</dbReference>
<feature type="transmembrane region" description="Helical" evidence="17">
    <location>
        <begin position="80"/>
        <end position="102"/>
    </location>
</feature>
<dbReference type="GO" id="GO:0042773">
    <property type="term" value="P:ATP synthesis coupled electron transport"/>
    <property type="evidence" value="ECO:0007669"/>
    <property type="project" value="InterPro"/>
</dbReference>
<dbReference type="InterPro" id="IPR000260">
    <property type="entry name" value="NADH4_N"/>
</dbReference>
<sequence>MMKSIILILFMTPLIYKKLSWNMFQLSFLSSMLMIIFSSKFSFFSCISYGYGFDYYSYGLIVLSLLIISLMIISSNLIKMTLLVGEFLLVNLILCLSLILIFSSLNMFIMYIMFEFSLIPLLILIYIWGYQPERLVSGLYLLMYTLFASLPFLLVLNNIYMVQGSFYFDLCFILSSSFFNHLFLVFAFMVKLPMFMVHFWLPKAHVQSPVSGSMILAGLMLKIGGYGLIRFMYMNEFTFFSFNFIWFSLSIVGCILVSLICLIQGDLKSLIAYSSVGHMSMCLMGLVTMTKWGIWGSYLMMISHGLCSSGLFCLSNFAYERYQSRMFFLNKGLINLMPSMSLIWFTFCAFNMSCPPSLNFISEIFIINSMMMYWKYSFMYFLMISFLSACFSYYLYSFIQHGMPHFSYSYSSGCVREFLLMLIHLIPLLFIILILNFIYF</sequence>
<feature type="transmembrane region" description="Helical" evidence="17">
    <location>
        <begin position="213"/>
        <end position="233"/>
    </location>
</feature>
<feature type="domain" description="NADH:quinone oxidoreductase/Mrp antiporter transmembrane" evidence="18">
    <location>
        <begin position="104"/>
        <end position="387"/>
    </location>
</feature>
<feature type="transmembrane region" description="Helical" evidence="17">
    <location>
        <begin position="270"/>
        <end position="289"/>
    </location>
</feature>
<organism evidence="20">
    <name type="scientific">Limassolla sp. XZ-2020</name>
    <dbReference type="NCBI Taxonomy" id="2783704"/>
    <lineage>
        <taxon>Eukaryota</taxon>
        <taxon>Metazoa</taxon>
        <taxon>Ecdysozoa</taxon>
        <taxon>Arthropoda</taxon>
        <taxon>Hexapoda</taxon>
        <taxon>Insecta</taxon>
        <taxon>Pterygota</taxon>
        <taxon>Neoptera</taxon>
        <taxon>Paraneoptera</taxon>
        <taxon>Hemiptera</taxon>
        <taxon>Auchenorrhyncha</taxon>
        <taxon>Membracoidea</taxon>
        <taxon>Cicadellidae</taxon>
        <taxon>Typhlocybinae</taxon>
        <taxon>Typhlocybini</taxon>
        <taxon>Limassolla</taxon>
    </lineage>
</organism>
<feature type="transmembrane region" description="Helical" evidence="17">
    <location>
        <begin position="21"/>
        <end position="43"/>
    </location>
</feature>
<evidence type="ECO:0000313" key="20">
    <source>
        <dbReference type="EMBL" id="QOX09885.1"/>
    </source>
</evidence>
<geneLocation type="mitochondrion" evidence="20"/>
<evidence type="ECO:0000256" key="15">
    <source>
        <dbReference type="ARBA" id="ARBA00023136"/>
    </source>
</evidence>
<evidence type="ECO:0000259" key="18">
    <source>
        <dbReference type="Pfam" id="PF00361"/>
    </source>
</evidence>
<evidence type="ECO:0000259" key="19">
    <source>
        <dbReference type="Pfam" id="PF01059"/>
    </source>
</evidence>
<feature type="transmembrane region" description="Helical" evidence="17">
    <location>
        <begin position="182"/>
        <end position="201"/>
    </location>
</feature>
<dbReference type="InterPro" id="IPR001750">
    <property type="entry name" value="ND/Mrp_TM"/>
</dbReference>
<evidence type="ECO:0000256" key="10">
    <source>
        <dbReference type="ARBA" id="ARBA00022982"/>
    </source>
</evidence>
<dbReference type="EC" id="7.1.1.2" evidence="4 17"/>
<comment type="catalytic activity">
    <reaction evidence="16 17">
        <text>a ubiquinone + NADH + 5 H(+)(in) = a ubiquinol + NAD(+) + 4 H(+)(out)</text>
        <dbReference type="Rhea" id="RHEA:29091"/>
        <dbReference type="Rhea" id="RHEA-COMP:9565"/>
        <dbReference type="Rhea" id="RHEA-COMP:9566"/>
        <dbReference type="ChEBI" id="CHEBI:15378"/>
        <dbReference type="ChEBI" id="CHEBI:16389"/>
        <dbReference type="ChEBI" id="CHEBI:17976"/>
        <dbReference type="ChEBI" id="CHEBI:57540"/>
        <dbReference type="ChEBI" id="CHEBI:57945"/>
        <dbReference type="EC" id="7.1.1.2"/>
    </reaction>
</comment>
<dbReference type="InterPro" id="IPR003918">
    <property type="entry name" value="NADH_UbQ_OxRdtase"/>
</dbReference>
<dbReference type="PANTHER" id="PTHR43507">
    <property type="entry name" value="NADH-UBIQUINONE OXIDOREDUCTASE CHAIN 4"/>
    <property type="match status" value="1"/>
</dbReference>
<reference evidence="20" key="1">
    <citation type="journal article" name="Insects">
        <title>Characterization of the Complete Mitochondrial Genomes of Two Species with Preliminary Investigation on Phylogenetic Status of Zyginellini (Hemiptera: Cicadellidae: Typhlocybinae).</title>
        <authorList>
            <person name="Zhou X."/>
            <person name="Dietrich C.H."/>
            <person name="Huang M."/>
        </authorList>
    </citation>
    <scope>NUCLEOTIDE SEQUENCE</scope>
</reference>
<comment type="function">
    <text evidence="1">Core subunit of the mitochondrial membrane respiratory chain NADH dehydrogenase (Complex I) that is believed to belong to the minimal assembly required for catalysis. Complex I functions in the transfer of electrons from NADH to the respiratory chain. The immediate electron acceptor for the enzyme is believed to be ubiquinone.</text>
</comment>
<keyword evidence="11 17" id="KW-1133">Transmembrane helix</keyword>
<evidence type="ECO:0000256" key="12">
    <source>
        <dbReference type="ARBA" id="ARBA00023027"/>
    </source>
</evidence>
<feature type="transmembrane region" description="Helical" evidence="17">
    <location>
        <begin position="141"/>
        <end position="162"/>
    </location>
</feature>
<dbReference type="AlphaFoldDB" id="A0A872PKL6"/>
<keyword evidence="9" id="KW-1278">Translocase</keyword>
<dbReference type="Pfam" id="PF00361">
    <property type="entry name" value="Proton_antipo_M"/>
    <property type="match status" value="1"/>
</dbReference>
<comment type="subcellular location">
    <subcellularLocation>
        <location evidence="2 17">Mitochondrion membrane</location>
        <topology evidence="2 17">Multi-pass membrane protein</topology>
    </subcellularLocation>
</comment>
<keyword evidence="8 17" id="KW-0812">Transmembrane</keyword>
<evidence type="ECO:0000256" key="11">
    <source>
        <dbReference type="ARBA" id="ARBA00022989"/>
    </source>
</evidence>
<name>A0A872PKL6_9HEMI</name>
<evidence type="ECO:0000256" key="6">
    <source>
        <dbReference type="ARBA" id="ARBA00022448"/>
    </source>
</evidence>
<dbReference type="GO" id="GO:0031966">
    <property type="term" value="C:mitochondrial membrane"/>
    <property type="evidence" value="ECO:0007669"/>
    <property type="project" value="UniProtKB-SubCell"/>
</dbReference>
<dbReference type="Pfam" id="PF01059">
    <property type="entry name" value="Oxidored_q5_N"/>
    <property type="match status" value="1"/>
</dbReference>
<feature type="transmembrane region" description="Helical" evidence="17">
    <location>
        <begin position="295"/>
        <end position="319"/>
    </location>
</feature>
<feature type="transmembrane region" description="Helical" evidence="17">
    <location>
        <begin position="108"/>
        <end position="129"/>
    </location>
</feature>
<feature type="transmembrane region" description="Helical" evidence="17">
    <location>
        <begin position="418"/>
        <end position="439"/>
    </location>
</feature>
<accession>A0A872PKL6</accession>
<evidence type="ECO:0000256" key="14">
    <source>
        <dbReference type="ARBA" id="ARBA00023128"/>
    </source>
</evidence>
<keyword evidence="10 17" id="KW-0249">Electron transport</keyword>
<evidence type="ECO:0000256" key="4">
    <source>
        <dbReference type="ARBA" id="ARBA00012944"/>
    </source>
</evidence>
<evidence type="ECO:0000256" key="17">
    <source>
        <dbReference type="RuleBase" id="RU003297"/>
    </source>
</evidence>
<evidence type="ECO:0000256" key="1">
    <source>
        <dbReference type="ARBA" id="ARBA00003257"/>
    </source>
</evidence>
<evidence type="ECO:0000256" key="8">
    <source>
        <dbReference type="ARBA" id="ARBA00022692"/>
    </source>
</evidence>
<keyword evidence="12 17" id="KW-0520">NAD</keyword>
<keyword evidence="7 17" id="KW-0679">Respiratory chain</keyword>
<keyword evidence="15 17" id="KW-0472">Membrane</keyword>
<evidence type="ECO:0000256" key="16">
    <source>
        <dbReference type="ARBA" id="ARBA00049551"/>
    </source>
</evidence>
<dbReference type="GO" id="GO:0003954">
    <property type="term" value="F:NADH dehydrogenase activity"/>
    <property type="evidence" value="ECO:0007669"/>
    <property type="project" value="TreeGrafter"/>
</dbReference>
<dbReference type="GO" id="GO:0008137">
    <property type="term" value="F:NADH dehydrogenase (ubiquinone) activity"/>
    <property type="evidence" value="ECO:0007669"/>
    <property type="project" value="UniProtKB-UniRule"/>
</dbReference>
<evidence type="ECO:0000256" key="7">
    <source>
        <dbReference type="ARBA" id="ARBA00022660"/>
    </source>
</evidence>
<comment type="similarity">
    <text evidence="3 17">Belongs to the complex I subunit 4 family.</text>
</comment>
<evidence type="ECO:0000256" key="5">
    <source>
        <dbReference type="ARBA" id="ARBA00021006"/>
    </source>
</evidence>
<comment type="function">
    <text evidence="17">Core subunit of the mitochondrial membrane respiratory chain NADH dehydrogenase (Complex I) which catalyzes electron transfer from NADH through the respiratory chain, using ubiquinone as an electron acceptor. Essential for the catalytic activity and assembly of complex I.</text>
</comment>
<keyword evidence="13 17" id="KW-0830">Ubiquinone</keyword>